<comment type="caution">
    <text evidence="2">The sequence shown here is derived from an EMBL/GenBank/DDBJ whole genome shotgun (WGS) entry which is preliminary data.</text>
</comment>
<reference evidence="3" key="1">
    <citation type="submission" date="2016-11" db="EMBL/GenBank/DDBJ databases">
        <authorList>
            <person name="Shukria A."/>
            <person name="Stevens D.C."/>
        </authorList>
    </citation>
    <scope>NUCLEOTIDE SEQUENCE [LARGE SCALE GENOMIC DNA]</scope>
    <source>
        <strain evidence="3">Cbfe23</strain>
    </source>
</reference>
<dbReference type="Proteomes" id="UP000182229">
    <property type="component" value="Unassembled WGS sequence"/>
</dbReference>
<dbReference type="RefSeq" id="WP_071902662.1">
    <property type="nucleotide sequence ID" value="NZ_MPIN01000011.1"/>
</dbReference>
<keyword evidence="3" id="KW-1185">Reference proteome</keyword>
<protein>
    <submittedName>
        <fullName evidence="2">Uncharacterized protein</fullName>
    </submittedName>
</protein>
<dbReference type="OrthoDB" id="5515529at2"/>
<sequence length="171" mass="19015">MRSSKHSPWFSSVVLFAAALLAAGCASSRRELYIQEKASGYVYRKPMAEVWPQVRSLLKEKELPLREAPGAFEIATDWAMVGAPSSLGTNYVRYYVRGRQPSPALSSVEIFRQNRTESGPGPVDARTGQRQALGTDTSNMTRDRELEWELLQRVDPEGARALRAEAEAAVK</sequence>
<dbReference type="AlphaFoldDB" id="A0A1L9B1P7"/>
<evidence type="ECO:0000313" key="2">
    <source>
        <dbReference type="EMBL" id="OJH36170.1"/>
    </source>
</evidence>
<proteinExistence type="predicted"/>
<gene>
    <name evidence="2" type="ORF">BON30_33955</name>
</gene>
<dbReference type="PROSITE" id="PS51257">
    <property type="entry name" value="PROKAR_LIPOPROTEIN"/>
    <property type="match status" value="1"/>
</dbReference>
<dbReference type="EMBL" id="MPIN01000011">
    <property type="protein sequence ID" value="OJH36170.1"/>
    <property type="molecule type" value="Genomic_DNA"/>
</dbReference>
<reference evidence="2 3" key="2">
    <citation type="submission" date="2016-12" db="EMBL/GenBank/DDBJ databases">
        <title>Draft Genome Sequence of Cystobacter ferrugineus Strain Cbfe23.</title>
        <authorList>
            <person name="Akbar S."/>
            <person name="Dowd S.E."/>
            <person name="Stevens D.C."/>
        </authorList>
    </citation>
    <scope>NUCLEOTIDE SEQUENCE [LARGE SCALE GENOMIC DNA]</scope>
    <source>
        <strain evidence="2 3">Cbfe23</strain>
    </source>
</reference>
<feature type="compositionally biased region" description="Polar residues" evidence="1">
    <location>
        <begin position="128"/>
        <end position="140"/>
    </location>
</feature>
<feature type="region of interest" description="Disordered" evidence="1">
    <location>
        <begin position="113"/>
        <end position="141"/>
    </location>
</feature>
<name>A0A1L9B1P7_9BACT</name>
<accession>A0A1L9B1P7</accession>
<dbReference type="STRING" id="83449.BON30_33955"/>
<evidence type="ECO:0000256" key="1">
    <source>
        <dbReference type="SAM" id="MobiDB-lite"/>
    </source>
</evidence>
<evidence type="ECO:0000313" key="3">
    <source>
        <dbReference type="Proteomes" id="UP000182229"/>
    </source>
</evidence>
<organism evidence="2 3">
    <name type="scientific">Cystobacter ferrugineus</name>
    <dbReference type="NCBI Taxonomy" id="83449"/>
    <lineage>
        <taxon>Bacteria</taxon>
        <taxon>Pseudomonadati</taxon>
        <taxon>Myxococcota</taxon>
        <taxon>Myxococcia</taxon>
        <taxon>Myxococcales</taxon>
        <taxon>Cystobacterineae</taxon>
        <taxon>Archangiaceae</taxon>
        <taxon>Cystobacter</taxon>
    </lineage>
</organism>